<reference evidence="1" key="1">
    <citation type="submission" date="2019-08" db="EMBL/GenBank/DDBJ databases">
        <authorList>
            <person name="Kucharzyk K."/>
            <person name="Murdoch R.W."/>
            <person name="Higgins S."/>
            <person name="Loffler F."/>
        </authorList>
    </citation>
    <scope>NUCLEOTIDE SEQUENCE</scope>
</reference>
<name>A0A644W038_9ZZZZ</name>
<protein>
    <submittedName>
        <fullName evidence="1">Uncharacterized protein</fullName>
    </submittedName>
</protein>
<dbReference type="EMBL" id="VSSQ01000494">
    <property type="protein sequence ID" value="MPL96082.1"/>
    <property type="molecule type" value="Genomic_DNA"/>
</dbReference>
<sequence length="113" mass="13448">MAMVYFLIVGLAIFIASDSSFAIRQNDVLDKQGVISEFVPEFYHHINRSENHVVAGERYDTPYQLKLFSSYIHVIRHFELQSAFRLLQRKQLLVNVCIRYRKADGIFPYHYFW</sequence>
<gene>
    <name evidence="1" type="ORF">SDC9_42257</name>
</gene>
<proteinExistence type="predicted"/>
<evidence type="ECO:0000313" key="1">
    <source>
        <dbReference type="EMBL" id="MPL96082.1"/>
    </source>
</evidence>
<dbReference type="AlphaFoldDB" id="A0A644W038"/>
<comment type="caution">
    <text evidence="1">The sequence shown here is derived from an EMBL/GenBank/DDBJ whole genome shotgun (WGS) entry which is preliminary data.</text>
</comment>
<accession>A0A644W038</accession>
<organism evidence="1">
    <name type="scientific">bioreactor metagenome</name>
    <dbReference type="NCBI Taxonomy" id="1076179"/>
    <lineage>
        <taxon>unclassified sequences</taxon>
        <taxon>metagenomes</taxon>
        <taxon>ecological metagenomes</taxon>
    </lineage>
</organism>